<sequence length="586" mass="66834">MKDFNSQQIDYIESSISSSIYLEACPGSGKTEVIAAKIVKEINNWTLSPGGIALLSFSNSATDELLSRVQQHSLNIANRFPHFIGTFDSFIFKFLINPNSKSLTHFDAGNNNNTVRIIEAISPLFIQTKYAYNKRGKIKAHHYTFDRKNNCILFNSDNSELDRIRNSIKWEQWQLDDLIKTKHKLFESGFMTHDDSLYLAAEIFIDEKYKDYASLLSKRFPLIVIDECQDLSCEHLFILQGLHDLGVKLHFVGDLDQSIYSFRDVDPKDTIKFIADNKFKKMPLKINYRSCQQIIDLCSKLTSTGVVKGQFCSIESPCVVLQYNETPLELIDKIGKLCLDYSNNVIVARGHSILKKFTFDGIEDNQVKNLVNAINYFSMKETQNIKKSLQLLSVVIRSKLNYPIRESIFNCPTQVESSVQWRTFLFNTLDFLARNNLHDFEITWSTWCKNANKTLSIIHQQPFVSEDLKSIIEEVFSSPIKSPTGLAKLSVSGCLKTNSTNNESYKYATIHSVKGETHDVTILLSSSSNTGKTGSHWKQWINNPNSEAARFAYVASSRPRYKLIWAVSKLKNDEIAILKDLGFTIM</sequence>
<feature type="domain" description="UvrD-like helicase ATP-binding" evidence="8">
    <location>
        <begin position="3"/>
        <end position="291"/>
    </location>
</feature>
<accession>A0ABX0GIV5</accession>
<dbReference type="InterPro" id="IPR000212">
    <property type="entry name" value="DNA_helicase_UvrD/REP"/>
</dbReference>
<reference evidence="9 10" key="1">
    <citation type="submission" date="2018-02" db="EMBL/GenBank/DDBJ databases">
        <authorList>
            <person name="Machado R.A."/>
        </authorList>
    </citation>
    <scope>NUCLEOTIDE SEQUENCE [LARGE SCALE GENOMIC DNA]</scope>
    <source>
        <strain evidence="9 10">T327</strain>
    </source>
</reference>
<dbReference type="SUPFAM" id="SSF52540">
    <property type="entry name" value="P-loop containing nucleoside triphosphate hydrolases"/>
    <property type="match status" value="1"/>
</dbReference>
<organism evidence="9 10">
    <name type="scientific">Photorhabdus tasmaniensis</name>
    <dbReference type="NCBI Taxonomy" id="1004159"/>
    <lineage>
        <taxon>Bacteria</taxon>
        <taxon>Pseudomonadati</taxon>
        <taxon>Pseudomonadota</taxon>
        <taxon>Gammaproteobacteria</taxon>
        <taxon>Enterobacterales</taxon>
        <taxon>Morganellaceae</taxon>
        <taxon>Photorhabdus</taxon>
    </lineage>
</organism>
<dbReference type="RefSeq" id="WP_242688739.1">
    <property type="nucleotide sequence ID" value="NZ_CAWPIF010000037.1"/>
</dbReference>
<dbReference type="InterPro" id="IPR027417">
    <property type="entry name" value="P-loop_NTPase"/>
</dbReference>
<evidence type="ECO:0000256" key="3">
    <source>
        <dbReference type="ARBA" id="ARBA00022806"/>
    </source>
</evidence>
<keyword evidence="10" id="KW-1185">Reference proteome</keyword>
<keyword evidence="1 7" id="KW-0547">Nucleotide-binding</keyword>
<dbReference type="Pfam" id="PF00580">
    <property type="entry name" value="UvrD-helicase"/>
    <property type="match status" value="1"/>
</dbReference>
<evidence type="ECO:0000256" key="7">
    <source>
        <dbReference type="PROSITE-ProRule" id="PRU00560"/>
    </source>
</evidence>
<keyword evidence="4 7" id="KW-0067">ATP-binding</keyword>
<dbReference type="EMBL" id="PUJU01000037">
    <property type="protein sequence ID" value="NHB89149.1"/>
    <property type="molecule type" value="Genomic_DNA"/>
</dbReference>
<evidence type="ECO:0000313" key="9">
    <source>
        <dbReference type="EMBL" id="NHB89149.1"/>
    </source>
</evidence>
<evidence type="ECO:0000256" key="2">
    <source>
        <dbReference type="ARBA" id="ARBA00022801"/>
    </source>
</evidence>
<evidence type="ECO:0000256" key="4">
    <source>
        <dbReference type="ARBA" id="ARBA00022840"/>
    </source>
</evidence>
<evidence type="ECO:0000313" key="10">
    <source>
        <dbReference type="Proteomes" id="UP000697802"/>
    </source>
</evidence>
<dbReference type="Gene3D" id="3.40.50.300">
    <property type="entry name" value="P-loop containing nucleotide triphosphate hydrolases"/>
    <property type="match status" value="1"/>
</dbReference>
<evidence type="ECO:0000256" key="5">
    <source>
        <dbReference type="ARBA" id="ARBA00023125"/>
    </source>
</evidence>
<name>A0ABX0GIV5_9GAMM</name>
<keyword evidence="5" id="KW-0238">DNA-binding</keyword>
<evidence type="ECO:0000256" key="6">
    <source>
        <dbReference type="ARBA" id="ARBA00034923"/>
    </source>
</evidence>
<dbReference type="Proteomes" id="UP000697802">
    <property type="component" value="Unassembled WGS sequence"/>
</dbReference>
<proteinExistence type="predicted"/>
<evidence type="ECO:0000259" key="8">
    <source>
        <dbReference type="PROSITE" id="PS51198"/>
    </source>
</evidence>
<feature type="binding site" evidence="7">
    <location>
        <begin position="24"/>
        <end position="31"/>
    </location>
    <ligand>
        <name>ATP</name>
        <dbReference type="ChEBI" id="CHEBI:30616"/>
    </ligand>
</feature>
<dbReference type="Gene3D" id="1.10.10.160">
    <property type="match status" value="1"/>
</dbReference>
<dbReference type="PANTHER" id="PTHR11070:SF2">
    <property type="entry name" value="ATP-DEPENDENT DNA HELICASE SRS2"/>
    <property type="match status" value="1"/>
</dbReference>
<keyword evidence="3 7" id="KW-0347">Helicase</keyword>
<dbReference type="GO" id="GO:0004386">
    <property type="term" value="F:helicase activity"/>
    <property type="evidence" value="ECO:0007669"/>
    <property type="project" value="UniProtKB-KW"/>
</dbReference>
<dbReference type="PROSITE" id="PS51198">
    <property type="entry name" value="UVRD_HELICASE_ATP_BIND"/>
    <property type="match status" value="1"/>
</dbReference>
<protein>
    <recommendedName>
        <fullName evidence="6">DNA 3'-5' helicase II</fullName>
    </recommendedName>
</protein>
<dbReference type="InterPro" id="IPR013986">
    <property type="entry name" value="DExx_box_DNA_helicase_dom_sf"/>
</dbReference>
<gene>
    <name evidence="9" type="ORF">C5471_16190</name>
</gene>
<comment type="caution">
    <text evidence="9">The sequence shown here is derived from an EMBL/GenBank/DDBJ whole genome shotgun (WGS) entry which is preliminary data.</text>
</comment>
<evidence type="ECO:0000256" key="1">
    <source>
        <dbReference type="ARBA" id="ARBA00022741"/>
    </source>
</evidence>
<dbReference type="PANTHER" id="PTHR11070">
    <property type="entry name" value="UVRD / RECB / PCRA DNA HELICASE FAMILY MEMBER"/>
    <property type="match status" value="1"/>
</dbReference>
<dbReference type="InterPro" id="IPR014016">
    <property type="entry name" value="UvrD-like_ATP-bd"/>
</dbReference>
<keyword evidence="2 7" id="KW-0378">Hydrolase</keyword>